<dbReference type="GO" id="GO:0004523">
    <property type="term" value="F:RNA-DNA hybrid ribonuclease activity"/>
    <property type="evidence" value="ECO:0007669"/>
    <property type="project" value="InterPro"/>
</dbReference>
<dbReference type="InterPro" id="IPR012337">
    <property type="entry name" value="RNaseH-like_sf"/>
</dbReference>
<comment type="caution">
    <text evidence="2">The sequence shown here is derived from an EMBL/GenBank/DDBJ whole genome shotgun (WGS) entry which is preliminary data.</text>
</comment>
<sequence>MITEGTARQWRLSDGTSSTQAELVAIKGAPQHIITTNTPSSLIATDSRSALQTFKQPLPQDNTSLVTNICNLAKLIQNRATRVTLTWIPGHTGIRGNDLADEVAKSATTHQIPDIRVPPSMTEIKCTIRHNIAQLHKLEHEEENFLWTVIHGSEPTSCSSDSASHTYKSSKVTFPWTVLIVKQPYPHPSSTSYWNAQAQLVSVMHTDISQPQRILTQQLQPQASWLQLQFTY</sequence>
<evidence type="ECO:0000313" key="3">
    <source>
        <dbReference type="Proteomes" id="UP001487740"/>
    </source>
</evidence>
<dbReference type="GO" id="GO:0003676">
    <property type="term" value="F:nucleic acid binding"/>
    <property type="evidence" value="ECO:0007669"/>
    <property type="project" value="InterPro"/>
</dbReference>
<proteinExistence type="predicted"/>
<dbReference type="Pfam" id="PF00075">
    <property type="entry name" value="RNase_H"/>
    <property type="match status" value="1"/>
</dbReference>
<evidence type="ECO:0000259" key="1">
    <source>
        <dbReference type="PROSITE" id="PS50879"/>
    </source>
</evidence>
<dbReference type="EMBL" id="JARAKH010000045">
    <property type="protein sequence ID" value="KAK8378496.1"/>
    <property type="molecule type" value="Genomic_DNA"/>
</dbReference>
<accession>A0AAW0STR1</accession>
<dbReference type="AlphaFoldDB" id="A0AAW0STR1"/>
<dbReference type="Gene3D" id="3.30.420.10">
    <property type="entry name" value="Ribonuclease H-like superfamily/Ribonuclease H"/>
    <property type="match status" value="1"/>
</dbReference>
<evidence type="ECO:0000313" key="2">
    <source>
        <dbReference type="EMBL" id="KAK8378496.1"/>
    </source>
</evidence>
<name>A0AAW0STR1_SCYPA</name>
<protein>
    <recommendedName>
        <fullName evidence="1">RNase H type-1 domain-containing protein</fullName>
    </recommendedName>
</protein>
<reference evidence="2 3" key="1">
    <citation type="submission" date="2023-03" db="EMBL/GenBank/DDBJ databases">
        <title>High-quality genome of Scylla paramamosain provides insights in environmental adaptation.</title>
        <authorList>
            <person name="Zhang L."/>
        </authorList>
    </citation>
    <scope>NUCLEOTIDE SEQUENCE [LARGE SCALE GENOMIC DNA]</scope>
    <source>
        <strain evidence="2">LZ_2023a</strain>
        <tissue evidence="2">Muscle</tissue>
    </source>
</reference>
<feature type="domain" description="RNase H type-1" evidence="1">
    <location>
        <begin position="1"/>
        <end position="109"/>
    </location>
</feature>
<gene>
    <name evidence="2" type="ORF">O3P69_011191</name>
</gene>
<keyword evidence="3" id="KW-1185">Reference proteome</keyword>
<dbReference type="SUPFAM" id="SSF53098">
    <property type="entry name" value="Ribonuclease H-like"/>
    <property type="match status" value="1"/>
</dbReference>
<dbReference type="CDD" id="cd09276">
    <property type="entry name" value="Rnase_HI_RT_non_LTR"/>
    <property type="match status" value="1"/>
</dbReference>
<dbReference type="PROSITE" id="PS50879">
    <property type="entry name" value="RNASE_H_1"/>
    <property type="match status" value="1"/>
</dbReference>
<dbReference type="InterPro" id="IPR036397">
    <property type="entry name" value="RNaseH_sf"/>
</dbReference>
<organism evidence="2 3">
    <name type="scientific">Scylla paramamosain</name>
    <name type="common">Mud crab</name>
    <dbReference type="NCBI Taxonomy" id="85552"/>
    <lineage>
        <taxon>Eukaryota</taxon>
        <taxon>Metazoa</taxon>
        <taxon>Ecdysozoa</taxon>
        <taxon>Arthropoda</taxon>
        <taxon>Crustacea</taxon>
        <taxon>Multicrustacea</taxon>
        <taxon>Malacostraca</taxon>
        <taxon>Eumalacostraca</taxon>
        <taxon>Eucarida</taxon>
        <taxon>Decapoda</taxon>
        <taxon>Pleocyemata</taxon>
        <taxon>Brachyura</taxon>
        <taxon>Eubrachyura</taxon>
        <taxon>Portunoidea</taxon>
        <taxon>Portunidae</taxon>
        <taxon>Portuninae</taxon>
        <taxon>Scylla</taxon>
    </lineage>
</organism>
<dbReference type="InterPro" id="IPR002156">
    <property type="entry name" value="RNaseH_domain"/>
</dbReference>
<dbReference type="Proteomes" id="UP001487740">
    <property type="component" value="Unassembled WGS sequence"/>
</dbReference>